<comment type="caution">
    <text evidence="2">The sequence shown here is derived from an EMBL/GenBank/DDBJ whole genome shotgun (WGS) entry which is preliminary data.</text>
</comment>
<dbReference type="Gene3D" id="1.20.1280.50">
    <property type="match status" value="1"/>
</dbReference>
<feature type="domain" description="F-box" evidence="1">
    <location>
        <begin position="173"/>
        <end position="219"/>
    </location>
</feature>
<evidence type="ECO:0000259" key="1">
    <source>
        <dbReference type="PROSITE" id="PS50181"/>
    </source>
</evidence>
<dbReference type="SUPFAM" id="SSF81383">
    <property type="entry name" value="F-box domain"/>
    <property type="match status" value="1"/>
</dbReference>
<dbReference type="EMBL" id="CAJVPA010000221">
    <property type="protein sequence ID" value="CAG8412803.1"/>
    <property type="molecule type" value="Genomic_DNA"/>
</dbReference>
<dbReference type="InterPro" id="IPR036047">
    <property type="entry name" value="F-box-like_dom_sf"/>
</dbReference>
<dbReference type="Pfam" id="PF24539">
    <property type="entry name" value="DUF7600"/>
    <property type="match status" value="1"/>
</dbReference>
<proteinExistence type="predicted"/>
<reference evidence="2" key="1">
    <citation type="submission" date="2021-07" db="EMBL/GenBank/DDBJ databases">
        <authorList>
            <person name="Branca A.L. A."/>
        </authorList>
    </citation>
    <scope>NUCLEOTIDE SEQUENCE</scope>
</reference>
<dbReference type="InterPro" id="IPR001810">
    <property type="entry name" value="F-box_dom"/>
</dbReference>
<dbReference type="AlphaFoldDB" id="A0A9W4NSX7"/>
<sequence>MTILGCSVIKPVRPHLGPGYDDVSFETHSIHLVYSPPEGTELSGIYEVGSEEHDRWNGTPDDRLPPLAAGPWGSMTCTIPPKAFLIHPSCWSLLKRHFANEINLDRLFEVCRFRPASRTAEYMGLLDQFSDFYHNLQHPLQRPTIRGIGDASKQIAKIQRLDISKAKHIPPGADCFGILPMEVRLEIAAYLPTVDFLNLRTVSRMMATIFSLQSFWKTRFRINGDRGYLAVFTENPSQRKNWRSIYHCTATNEKLYHHHWSMRRQWRNDLWPRDRYSMTKTPSGQTGPERDLPEVAWMVAAAEVRCERVMKNRLPRENPAPCMCDRQDPIPMLHIDLLPGHIALTAFILTEGTTAGTTTHIIGFDLISADGGNMTLGYRLPGSQVTVDLCNRSLRGFKVVADDRGIRALRPVFNGETVSWIGDPQQDRTTNLIKIALEHEVKHIAAKFDVSPFRFAGELID</sequence>
<evidence type="ECO:0000313" key="2">
    <source>
        <dbReference type="EMBL" id="CAG8412803.1"/>
    </source>
</evidence>
<gene>
    <name evidence="2" type="ORF">PSALAMII_LOCUS9361</name>
</gene>
<dbReference type="PROSITE" id="PS50181">
    <property type="entry name" value="FBOX"/>
    <property type="match status" value="1"/>
</dbReference>
<dbReference type="InterPro" id="IPR056021">
    <property type="entry name" value="DUF7600"/>
</dbReference>
<protein>
    <recommendedName>
        <fullName evidence="1">F-box domain-containing protein</fullName>
    </recommendedName>
</protein>
<dbReference type="Proteomes" id="UP001152646">
    <property type="component" value="Unassembled WGS sequence"/>
</dbReference>
<organism evidence="2 3">
    <name type="scientific">Penicillium salamii</name>
    <dbReference type="NCBI Taxonomy" id="1612424"/>
    <lineage>
        <taxon>Eukaryota</taxon>
        <taxon>Fungi</taxon>
        <taxon>Dikarya</taxon>
        <taxon>Ascomycota</taxon>
        <taxon>Pezizomycotina</taxon>
        <taxon>Eurotiomycetes</taxon>
        <taxon>Eurotiomycetidae</taxon>
        <taxon>Eurotiales</taxon>
        <taxon>Aspergillaceae</taxon>
        <taxon>Penicillium</taxon>
    </lineage>
</organism>
<accession>A0A9W4NSX7</accession>
<name>A0A9W4NSX7_9EURO</name>
<evidence type="ECO:0000313" key="3">
    <source>
        <dbReference type="Proteomes" id="UP001152646"/>
    </source>
</evidence>
<dbReference type="OrthoDB" id="5273847at2759"/>
<dbReference type="Pfam" id="PF00646">
    <property type="entry name" value="F-box"/>
    <property type="match status" value="1"/>
</dbReference>
<dbReference type="SMART" id="SM00256">
    <property type="entry name" value="FBOX"/>
    <property type="match status" value="1"/>
</dbReference>